<accession>A0A420WPW6</accession>
<dbReference type="NCBIfam" id="NF005677">
    <property type="entry name" value="PRK07471.1"/>
    <property type="match status" value="1"/>
</dbReference>
<sequence>MSTEDQAWPEPRANSLLVGQEMAEATFLAACRSGKLPHAWLIAGPPGIGKASFAYRIARYALNGSIEGPAQDAGPSLFGDALPASEDEGLGVDPDSIVFRQVAAGSHPDLLSVERGINERTKKERSEIVVEDARRVAGFLHKTASGSGWRVVVIDSVDEMNRNAANAILKILEEPPANALLLLVSHSPGRLLPTIRSRCRLLRLSPLGEADMDRLLAHYLPEETGENRLLLTRLSEGSIGGALALHAAGGMALYRDLVGLLAGLPDLEARKLHAFAGRFERAGNEDAFQTAMSLLADWIARLARAKGLGQLPQPILAEEEPALRRLASLHSLDRWLELWEKVRHLTARTDAINLDRKQVVIGAFLALQGTG</sequence>
<dbReference type="PANTHER" id="PTHR11669">
    <property type="entry name" value="REPLICATION FACTOR C / DNA POLYMERASE III GAMMA-TAU SUBUNIT"/>
    <property type="match status" value="1"/>
</dbReference>
<proteinExistence type="predicted"/>
<dbReference type="Pfam" id="PF13177">
    <property type="entry name" value="DNA_pol3_delta2"/>
    <property type="match status" value="1"/>
</dbReference>
<reference evidence="2 3" key="1">
    <citation type="submission" date="2018-10" db="EMBL/GenBank/DDBJ databases">
        <title>Comparative analysis of microorganisms from saline springs in Andes Mountain Range, Colombia.</title>
        <authorList>
            <person name="Rubin E."/>
        </authorList>
    </citation>
    <scope>NUCLEOTIDE SEQUENCE [LARGE SCALE GENOMIC DNA]</scope>
    <source>
        <strain evidence="2 3">USBA 36</strain>
    </source>
</reference>
<dbReference type="PANTHER" id="PTHR11669:SF8">
    <property type="entry name" value="DNA POLYMERASE III SUBUNIT DELTA"/>
    <property type="match status" value="1"/>
</dbReference>
<dbReference type="GO" id="GO:0006261">
    <property type="term" value="P:DNA-templated DNA replication"/>
    <property type="evidence" value="ECO:0007669"/>
    <property type="project" value="TreeGrafter"/>
</dbReference>
<dbReference type="EMBL" id="RBIG01000001">
    <property type="protein sequence ID" value="RKQ73091.1"/>
    <property type="molecule type" value="Genomic_DNA"/>
</dbReference>
<comment type="caution">
    <text evidence="2">The sequence shown here is derived from an EMBL/GenBank/DDBJ whole genome shotgun (WGS) entry which is preliminary data.</text>
</comment>
<dbReference type="InterPro" id="IPR003593">
    <property type="entry name" value="AAA+_ATPase"/>
</dbReference>
<dbReference type="Proteomes" id="UP000277424">
    <property type="component" value="Unassembled WGS sequence"/>
</dbReference>
<name>A0A420WPW6_9PROT</name>
<dbReference type="InterPro" id="IPR050238">
    <property type="entry name" value="DNA_Rep/Repair_Clamp_Loader"/>
</dbReference>
<dbReference type="RefSeq" id="WP_121217825.1">
    <property type="nucleotide sequence ID" value="NZ_RBIG01000001.1"/>
</dbReference>
<dbReference type="SMART" id="SM00382">
    <property type="entry name" value="AAA"/>
    <property type="match status" value="1"/>
</dbReference>
<dbReference type="GO" id="GO:0009360">
    <property type="term" value="C:DNA polymerase III complex"/>
    <property type="evidence" value="ECO:0007669"/>
    <property type="project" value="TreeGrafter"/>
</dbReference>
<dbReference type="AlphaFoldDB" id="A0A420WPW6"/>
<feature type="domain" description="AAA+ ATPase" evidence="1">
    <location>
        <begin position="36"/>
        <end position="207"/>
    </location>
</feature>
<evidence type="ECO:0000259" key="1">
    <source>
        <dbReference type="SMART" id="SM00382"/>
    </source>
</evidence>
<gene>
    <name evidence="2" type="ORF">BCL74_0863</name>
</gene>
<dbReference type="Gene3D" id="3.40.50.300">
    <property type="entry name" value="P-loop containing nucleotide triphosphate hydrolases"/>
    <property type="match status" value="1"/>
</dbReference>
<dbReference type="InterPro" id="IPR027417">
    <property type="entry name" value="P-loop_NTPase"/>
</dbReference>
<evidence type="ECO:0000313" key="3">
    <source>
        <dbReference type="Proteomes" id="UP000277424"/>
    </source>
</evidence>
<organism evidence="2 3">
    <name type="scientific">Oceanibaculum indicum</name>
    <dbReference type="NCBI Taxonomy" id="526216"/>
    <lineage>
        <taxon>Bacteria</taxon>
        <taxon>Pseudomonadati</taxon>
        <taxon>Pseudomonadota</taxon>
        <taxon>Alphaproteobacteria</taxon>
        <taxon>Rhodospirillales</taxon>
        <taxon>Oceanibaculaceae</taxon>
        <taxon>Oceanibaculum</taxon>
    </lineage>
</organism>
<protein>
    <submittedName>
        <fullName evidence="2">DNA polymerase-3 subunit delta</fullName>
    </submittedName>
</protein>
<dbReference type="OrthoDB" id="9811073at2"/>
<dbReference type="SUPFAM" id="SSF52540">
    <property type="entry name" value="P-loop containing nucleoside triphosphate hydrolases"/>
    <property type="match status" value="1"/>
</dbReference>
<evidence type="ECO:0000313" key="2">
    <source>
        <dbReference type="EMBL" id="RKQ73091.1"/>
    </source>
</evidence>